<name>A0ABT3A6S6_9ALTE</name>
<keyword evidence="3" id="KW-0106">Calcium</keyword>
<dbReference type="InterPro" id="IPR014716">
    <property type="entry name" value="Fibrinogen_a/b/g_C_1"/>
</dbReference>
<dbReference type="PANTHER" id="PTHR16146:SF46">
    <property type="entry name" value="INTELECTIN-1A-RELATED"/>
    <property type="match status" value="1"/>
</dbReference>
<keyword evidence="6" id="KW-0732">Signal</keyword>
<feature type="region of interest" description="Disordered" evidence="5">
    <location>
        <begin position="319"/>
        <end position="338"/>
    </location>
</feature>
<protein>
    <submittedName>
        <fullName evidence="8">Fibrinogen-like YCDxxxxGGGW domain-containing protein</fullName>
    </submittedName>
</protein>
<evidence type="ECO:0000256" key="3">
    <source>
        <dbReference type="ARBA" id="ARBA00022837"/>
    </source>
</evidence>
<dbReference type="EMBL" id="JAOWKX010000002">
    <property type="protein sequence ID" value="MCV2884056.1"/>
    <property type="molecule type" value="Genomic_DNA"/>
</dbReference>
<dbReference type="PROSITE" id="PS51406">
    <property type="entry name" value="FIBRINOGEN_C_2"/>
    <property type="match status" value="1"/>
</dbReference>
<organism evidence="8 9">
    <name type="scientific">Fluctibacter corallii</name>
    <dbReference type="NCBI Taxonomy" id="2984329"/>
    <lineage>
        <taxon>Bacteria</taxon>
        <taxon>Pseudomonadati</taxon>
        <taxon>Pseudomonadota</taxon>
        <taxon>Gammaproteobacteria</taxon>
        <taxon>Alteromonadales</taxon>
        <taxon>Alteromonadaceae</taxon>
        <taxon>Fluctibacter</taxon>
    </lineage>
</organism>
<dbReference type="PANTHER" id="PTHR16146">
    <property type="entry name" value="INTELECTIN"/>
    <property type="match status" value="1"/>
</dbReference>
<dbReference type="Proteomes" id="UP001652504">
    <property type="component" value="Unassembled WGS sequence"/>
</dbReference>
<comment type="caution">
    <text evidence="8">The sequence shown here is derived from an EMBL/GenBank/DDBJ whole genome shotgun (WGS) entry which is preliminary data.</text>
</comment>
<feature type="domain" description="Fibrinogen C-terminal" evidence="7">
    <location>
        <begin position="116"/>
        <end position="171"/>
    </location>
</feature>
<dbReference type="SUPFAM" id="SSF56496">
    <property type="entry name" value="Fibrinogen C-terminal domain-like"/>
    <property type="match status" value="1"/>
</dbReference>
<gene>
    <name evidence="8" type="ORF">OE749_05050</name>
</gene>
<dbReference type="NCBIfam" id="NF040941">
    <property type="entry name" value="GGGWT_bact"/>
    <property type="match status" value="1"/>
</dbReference>
<evidence type="ECO:0000256" key="4">
    <source>
        <dbReference type="ARBA" id="ARBA00023157"/>
    </source>
</evidence>
<dbReference type="InterPro" id="IPR002181">
    <property type="entry name" value="Fibrinogen_a/b/g_C_dom"/>
</dbReference>
<evidence type="ECO:0000313" key="8">
    <source>
        <dbReference type="EMBL" id="MCV2884056.1"/>
    </source>
</evidence>
<reference evidence="8 9" key="1">
    <citation type="submission" date="2022-10" db="EMBL/GenBank/DDBJ databases">
        <title>Aestuariibacter sp. AA17 isolated from Montipora capitata coral fragment.</title>
        <authorList>
            <person name="Emsley S.A."/>
            <person name="Pfannmuller K.M."/>
            <person name="Loughran R.M."/>
            <person name="Shlafstein M."/>
            <person name="Papke E."/>
            <person name="Saw J.H."/>
            <person name="Ushijima B."/>
            <person name="Videau P."/>
        </authorList>
    </citation>
    <scope>NUCLEOTIDE SEQUENCE [LARGE SCALE GENOMIC DNA]</scope>
    <source>
        <strain evidence="8 9">AA17</strain>
    </source>
</reference>
<dbReference type="RefSeq" id="WP_263711266.1">
    <property type="nucleotide sequence ID" value="NZ_JAOWKX010000002.1"/>
</dbReference>
<evidence type="ECO:0000256" key="6">
    <source>
        <dbReference type="SAM" id="SignalP"/>
    </source>
</evidence>
<keyword evidence="2" id="KW-0430">Lectin</keyword>
<sequence>MSRRNACVGMLCGALFTSVSALAASTTGTVEQLTVQDNVAVFNLNTQSQIAGPACASTRDYTVNLQTGDGRAYYALIMSALSSRLHVRVEGANDCADISDTERAAKISILGNNVDVSLPTYYTSCQAIKRAKPSAPDGVYLLDIDLIGPSKPFKAYCDMTRDGGGWTLVMRAKQGDVEGWKTNKFLNFERATNPSGGTFKFSDDVMNSLFSEWYVVRPDSDVWPHPLYFKSSYQHNATNPKAARSSTNLVLHSPMLSKIHTYKNERGSLSTTALRGFYYYQGDHKIWLATNVDSNFGASWYVGSPEPYNYSYGSGQSNLPNLDQGTQKHDSSFTMWVR</sequence>
<keyword evidence="1" id="KW-0479">Metal-binding</keyword>
<keyword evidence="9" id="KW-1185">Reference proteome</keyword>
<dbReference type="Pfam" id="PF00147">
    <property type="entry name" value="Fibrinogen_C"/>
    <property type="match status" value="1"/>
</dbReference>
<accession>A0ABT3A6S6</accession>
<feature type="chain" id="PRO_5046467986" evidence="6">
    <location>
        <begin position="24"/>
        <end position="338"/>
    </location>
</feature>
<dbReference type="InterPro" id="IPR036056">
    <property type="entry name" value="Fibrinogen-like_C"/>
</dbReference>
<dbReference type="Gene3D" id="3.90.215.10">
    <property type="entry name" value="Gamma Fibrinogen, chain A, domain 1"/>
    <property type="match status" value="1"/>
</dbReference>
<evidence type="ECO:0000256" key="2">
    <source>
        <dbReference type="ARBA" id="ARBA00022734"/>
    </source>
</evidence>
<keyword evidence="4" id="KW-1015">Disulfide bond</keyword>
<proteinExistence type="predicted"/>
<evidence type="ECO:0000259" key="7">
    <source>
        <dbReference type="PROSITE" id="PS51406"/>
    </source>
</evidence>
<evidence type="ECO:0000313" key="9">
    <source>
        <dbReference type="Proteomes" id="UP001652504"/>
    </source>
</evidence>
<evidence type="ECO:0000256" key="5">
    <source>
        <dbReference type="SAM" id="MobiDB-lite"/>
    </source>
</evidence>
<feature type="signal peptide" evidence="6">
    <location>
        <begin position="1"/>
        <end position="23"/>
    </location>
</feature>
<evidence type="ECO:0000256" key="1">
    <source>
        <dbReference type="ARBA" id="ARBA00022723"/>
    </source>
</evidence>